<comment type="caution">
    <text evidence="1">The sequence shown here is derived from an EMBL/GenBank/DDBJ whole genome shotgun (WGS) entry which is preliminary data.</text>
</comment>
<reference evidence="1" key="1">
    <citation type="submission" date="2018-08" db="EMBL/GenBank/DDBJ databases">
        <title>Identification of Burkholderia cepacia strains that express a Burkholderia pseudomallei-like capsular polysaccharide.</title>
        <authorList>
            <person name="Burtnick M.N."/>
            <person name="Vongsouvath M."/>
            <person name="Newton P."/>
            <person name="Wuthiekanun V."/>
            <person name="Limmathurotsakul D."/>
            <person name="Brett P.J."/>
            <person name="Chantratita N."/>
            <person name="Dance D.A."/>
        </authorList>
    </citation>
    <scope>NUCLEOTIDE SEQUENCE</scope>
    <source>
        <strain evidence="1">SBXCC001</strain>
    </source>
</reference>
<evidence type="ECO:0000313" key="1">
    <source>
        <dbReference type="EMBL" id="MDW9254290.1"/>
    </source>
</evidence>
<accession>A0AAW9CTM0</accession>
<name>A0AAW9CTM0_BURTH</name>
<protein>
    <submittedName>
        <fullName evidence="1">Major facilitator family transporter domain protein</fullName>
    </submittedName>
</protein>
<dbReference type="EMBL" id="QXCT01000002">
    <property type="protein sequence ID" value="MDW9254290.1"/>
    <property type="molecule type" value="Genomic_DNA"/>
</dbReference>
<dbReference type="AlphaFoldDB" id="A0AAW9CTM0"/>
<organism evidence="1 2">
    <name type="scientific">Burkholderia thailandensis</name>
    <dbReference type="NCBI Taxonomy" id="57975"/>
    <lineage>
        <taxon>Bacteria</taxon>
        <taxon>Pseudomonadati</taxon>
        <taxon>Pseudomonadota</taxon>
        <taxon>Betaproteobacteria</taxon>
        <taxon>Burkholderiales</taxon>
        <taxon>Burkholderiaceae</taxon>
        <taxon>Burkholderia</taxon>
        <taxon>pseudomallei group</taxon>
    </lineage>
</organism>
<proteinExistence type="predicted"/>
<gene>
    <name evidence="1" type="ORF">C7S16_3382</name>
</gene>
<sequence length="43" mass="5189">MMFPRFQSRPRTARPEIPELRIREATNRAYSIVPRSWNRESAN</sequence>
<evidence type="ECO:0000313" key="2">
    <source>
        <dbReference type="Proteomes" id="UP001272137"/>
    </source>
</evidence>
<dbReference type="Proteomes" id="UP001272137">
    <property type="component" value="Unassembled WGS sequence"/>
</dbReference>